<keyword evidence="1" id="KW-0812">Transmembrane</keyword>
<sequence>MAAGSQELEGFVREALMRGQSKEATAQALAAAGWSAEQTRGALDAYADVGFVLPVPKPRASLSAREAFAYLVLFSTLYLVACSLGSLLFDFINLAWPDAVDDYGYWRRSIDDSLRWAVSALSIGFPVFAFVAHRVARDVARHPIKRLSPVRRWLTYLTLFLAATVLIGDMTVLVYNLLGGEISLRFLVKSLVVGAIAGTIFGYYLWDLRREENQA</sequence>
<protein>
    <submittedName>
        <fullName evidence="4">DUF5671 domain-containing protein</fullName>
    </submittedName>
</protein>
<keyword evidence="1" id="KW-1133">Transmembrane helix</keyword>
<evidence type="ECO:0000259" key="2">
    <source>
        <dbReference type="Pfam" id="PF18920"/>
    </source>
</evidence>
<evidence type="ECO:0000256" key="1">
    <source>
        <dbReference type="SAM" id="Phobius"/>
    </source>
</evidence>
<dbReference type="Proteomes" id="UP001387215">
    <property type="component" value="Unassembled WGS sequence"/>
</dbReference>
<feature type="transmembrane region" description="Helical" evidence="1">
    <location>
        <begin position="114"/>
        <end position="132"/>
    </location>
</feature>
<reference evidence="3 5" key="1">
    <citation type="submission" date="2024-02" db="EMBL/GenBank/DDBJ databases">
        <title>Lysobacter Genome Sequencing and Mining.</title>
        <authorList>
            <person name="Bierman J."/>
            <person name="Walker M.C."/>
        </authorList>
    </citation>
    <scope>NUCLEOTIDE SEQUENCE [LARGE SCALE GENOMIC DNA]</scope>
    <source>
        <strain evidence="3 5">PB6250</strain>
    </source>
</reference>
<feature type="transmembrane region" description="Helical" evidence="1">
    <location>
        <begin position="67"/>
        <end position="94"/>
    </location>
</feature>
<evidence type="ECO:0000313" key="3">
    <source>
        <dbReference type="EMBL" id="MEI2453521.1"/>
    </source>
</evidence>
<dbReference type="EMBL" id="JBANDL010000002">
    <property type="protein sequence ID" value="MEI2453521.1"/>
    <property type="molecule type" value="Genomic_DNA"/>
</dbReference>
<keyword evidence="5" id="KW-1185">Reference proteome</keyword>
<feature type="transmembrane region" description="Helical" evidence="1">
    <location>
        <begin position="186"/>
        <end position="206"/>
    </location>
</feature>
<keyword evidence="1" id="KW-0472">Membrane</keyword>
<name>A0AAU8MZY9_9GAMM</name>
<proteinExistence type="predicted"/>
<gene>
    <name evidence="4" type="ORF">ABU614_09115</name>
    <name evidence="3" type="ORF">V2J18_02395</name>
</gene>
<feature type="transmembrane region" description="Helical" evidence="1">
    <location>
        <begin position="153"/>
        <end position="174"/>
    </location>
</feature>
<dbReference type="EMBL" id="CP159925">
    <property type="protein sequence ID" value="XCO76924.1"/>
    <property type="molecule type" value="Genomic_DNA"/>
</dbReference>
<dbReference type="AlphaFoldDB" id="A0AAU8MZY9"/>
<accession>A0AAU8MZY9</accession>
<organism evidence="4">
    <name type="scientific">Lysobacter firmicutimachus</name>
    <dbReference type="NCBI Taxonomy" id="1792846"/>
    <lineage>
        <taxon>Bacteria</taxon>
        <taxon>Pseudomonadati</taxon>
        <taxon>Pseudomonadota</taxon>
        <taxon>Gammaproteobacteria</taxon>
        <taxon>Lysobacterales</taxon>
        <taxon>Lysobacteraceae</taxon>
        <taxon>Lysobacter</taxon>
    </lineage>
</organism>
<feature type="domain" description="DUF5671" evidence="2">
    <location>
        <begin position="66"/>
        <end position="203"/>
    </location>
</feature>
<dbReference type="RefSeq" id="WP_336130825.1">
    <property type="nucleotide sequence ID" value="NZ_CP159925.1"/>
</dbReference>
<dbReference type="Pfam" id="PF18920">
    <property type="entry name" value="DUF5671"/>
    <property type="match status" value="1"/>
</dbReference>
<dbReference type="InterPro" id="IPR043728">
    <property type="entry name" value="DUF5671"/>
</dbReference>
<reference evidence="4" key="2">
    <citation type="submission" date="2024-06" db="EMBL/GenBank/DDBJ databases">
        <authorList>
            <person name="Li S."/>
        </authorList>
    </citation>
    <scope>NUCLEOTIDE SEQUENCE</scope>
    <source>
        <strain evidence="4">SR10</strain>
    </source>
</reference>
<evidence type="ECO:0000313" key="4">
    <source>
        <dbReference type="EMBL" id="XCO76924.1"/>
    </source>
</evidence>
<evidence type="ECO:0000313" key="5">
    <source>
        <dbReference type="Proteomes" id="UP001387215"/>
    </source>
</evidence>